<keyword evidence="7" id="KW-0521">NADP</keyword>
<dbReference type="GO" id="GO:0071771">
    <property type="term" value="F:aldehyde oxygenase (deformylating) activity"/>
    <property type="evidence" value="ECO:0007669"/>
    <property type="project" value="UniProtKB-EC"/>
</dbReference>
<evidence type="ECO:0000256" key="3">
    <source>
        <dbReference type="ARBA" id="ARBA00011738"/>
    </source>
</evidence>
<evidence type="ECO:0000256" key="10">
    <source>
        <dbReference type="ARBA" id="ARBA00023239"/>
    </source>
</evidence>
<dbReference type="InterPro" id="IPR050307">
    <property type="entry name" value="Sterol_Desaturase_Related"/>
</dbReference>
<evidence type="ECO:0000256" key="9">
    <source>
        <dbReference type="ARBA" id="ARBA00023136"/>
    </source>
</evidence>
<feature type="domain" description="Fatty acid hydroxylase" evidence="13">
    <location>
        <begin position="133"/>
        <end position="272"/>
    </location>
</feature>
<evidence type="ECO:0000313" key="15">
    <source>
        <dbReference type="EnsemblPlants" id="AET2Gv20858100.9"/>
    </source>
</evidence>
<dbReference type="GO" id="GO:0008610">
    <property type="term" value="P:lipid biosynthetic process"/>
    <property type="evidence" value="ECO:0007669"/>
    <property type="project" value="InterPro"/>
</dbReference>
<dbReference type="EnsemblPlants" id="AET2Gv20858100.9">
    <property type="protein sequence ID" value="AET2Gv20858100.9"/>
    <property type="gene ID" value="AET2Gv20858100"/>
</dbReference>
<dbReference type="Gramene" id="AET2Gv20858100.9">
    <property type="protein sequence ID" value="AET2Gv20858100.9"/>
    <property type="gene ID" value="AET2Gv20858100"/>
</dbReference>
<feature type="domain" description="Very-long-chain aldehyde decarbonylase CER1-like C-terminal" evidence="14">
    <location>
        <begin position="453"/>
        <end position="505"/>
    </location>
</feature>
<feature type="transmembrane region" description="Helical" evidence="12">
    <location>
        <begin position="44"/>
        <end position="67"/>
    </location>
</feature>
<evidence type="ECO:0000259" key="14">
    <source>
        <dbReference type="Pfam" id="PF12076"/>
    </source>
</evidence>
<evidence type="ECO:0000256" key="4">
    <source>
        <dbReference type="ARBA" id="ARBA00013146"/>
    </source>
</evidence>
<evidence type="ECO:0000256" key="8">
    <source>
        <dbReference type="ARBA" id="ARBA00022989"/>
    </source>
</evidence>
<comment type="subunit">
    <text evidence="3">Homodimer.</text>
</comment>
<sequence length="1075" mass="124031">MATRPGPLTEWPWQCMGSFKYLVLAPAALHTAHRVVTKGWGDMSLAYAAILPALLLRMIHNQIWISLSRHQTARRKHIIVDRGLEFDQVDRESSWDDQIIFNGLFFYLAYAAVPNVSRMPVWITEGAIITALLHIGPVEFLYYWFHRALHHHFLYSRYHSHHHASIVTEPITSVIHPFAEHVVYFLLFSIPMMTPIFMGCGSVLAVVLYITYIDFMNNMGHCNFELVPKHIFHVFPALKYLMYTPSFHSLHHTQFRTNYSLFMPFYDYIYNTMDSSTDELYERTLKGTEETPDLVHLTHMTNLRSTYHLRVGIASIASRPSESPVWYMWMIWPVAWLSMVLAWVYGSSAFVIESLTLKKFKMQTWAIPRYNFHYGLIWQRESINSLIEKAILDADGRGVRVLSLGLLNQAKQLNGSGELFTQKYPKLRVRLVDGSGLATAVVLKSIPLYTKQVFLFGSSSKVAHATATALCKRGVQVIMNQKNEYDMLKLRVLESSTAYLKFSSDEIPQYLVFAPVALQTAYRVVTKGWGDMNLAYAAILPALLLRMLHNQIWISLSRHQTARRKHIIVDRSLEFEQVDRERSWDDQIILSGLYFYLAYAAIPSVRLMPMWETKGAIIMALLHAGPVEFLYYWFHRALHHHFLYSRYHSHHHASIVTEPITSVIHPFAEMLVYFLLFLIPMLIPILMGYGSILGIVLYVAYIDFMNNMGHCNFELLPKWIFQVFPPLKYLMYTPSYHSLHHTQFRTNYSLFMPFYDYIYNTMDKSTDELYERTLIGTEETPDVVHLTHMTTLQSTYHLRVGIASIASRPSDNPVWYVWMIWPMAWLSMVLAWIYGSSAFVVESLKLKKFKMQTWVIPRYNFQYGLIRERESINRLIEKAILDADVRGVKVLSLGLLNQAKQLNGNGELFTHKYPKLGVRLVDGSGLATAVVLKSIPSDTKHVFLCGGSSKVERAIATALCERGVQVIMNQKEYDMLKLRVSESSIAYLKFSSDETPQIWIGDIIDDKQQMGAPKGATFIPTSQFPLKRMRKDCTYLSSPAMKIPEAMQNVHTCENWLPRRVMSAWRIAGMVHALE</sequence>
<evidence type="ECO:0000256" key="6">
    <source>
        <dbReference type="ARBA" id="ARBA00022824"/>
    </source>
</evidence>
<keyword evidence="8 12" id="KW-1133">Transmembrane helix</keyword>
<name>A0A453CIM3_AEGTS</name>
<evidence type="ECO:0000313" key="16">
    <source>
        <dbReference type="Proteomes" id="UP000015105"/>
    </source>
</evidence>
<dbReference type="GO" id="GO:0005506">
    <property type="term" value="F:iron ion binding"/>
    <property type="evidence" value="ECO:0007669"/>
    <property type="project" value="InterPro"/>
</dbReference>
<keyword evidence="5 12" id="KW-0812">Transmembrane</keyword>
<dbReference type="Pfam" id="PF12076">
    <property type="entry name" value="CER1-like_C"/>
    <property type="match status" value="2"/>
</dbReference>
<organism evidence="15 16">
    <name type="scientific">Aegilops tauschii subsp. strangulata</name>
    <name type="common">Goatgrass</name>
    <dbReference type="NCBI Taxonomy" id="200361"/>
    <lineage>
        <taxon>Eukaryota</taxon>
        <taxon>Viridiplantae</taxon>
        <taxon>Streptophyta</taxon>
        <taxon>Embryophyta</taxon>
        <taxon>Tracheophyta</taxon>
        <taxon>Spermatophyta</taxon>
        <taxon>Magnoliopsida</taxon>
        <taxon>Liliopsida</taxon>
        <taxon>Poales</taxon>
        <taxon>Poaceae</taxon>
        <taxon>BOP clade</taxon>
        <taxon>Pooideae</taxon>
        <taxon>Triticodae</taxon>
        <taxon>Triticeae</taxon>
        <taxon>Triticinae</taxon>
        <taxon>Aegilops</taxon>
    </lineage>
</organism>
<reference evidence="15" key="3">
    <citation type="journal article" date="2017" name="Nature">
        <title>Genome sequence of the progenitor of the wheat D genome Aegilops tauschii.</title>
        <authorList>
            <person name="Luo M.C."/>
            <person name="Gu Y.Q."/>
            <person name="Puiu D."/>
            <person name="Wang H."/>
            <person name="Twardziok S.O."/>
            <person name="Deal K.R."/>
            <person name="Huo N."/>
            <person name="Zhu T."/>
            <person name="Wang L."/>
            <person name="Wang Y."/>
            <person name="McGuire P.E."/>
            <person name="Liu S."/>
            <person name="Long H."/>
            <person name="Ramasamy R.K."/>
            <person name="Rodriguez J.C."/>
            <person name="Van S.L."/>
            <person name="Yuan L."/>
            <person name="Wang Z."/>
            <person name="Xia Z."/>
            <person name="Xiao L."/>
            <person name="Anderson O.D."/>
            <person name="Ouyang S."/>
            <person name="Liang Y."/>
            <person name="Zimin A.V."/>
            <person name="Pertea G."/>
            <person name="Qi P."/>
            <person name="Bennetzen J.L."/>
            <person name="Dai X."/>
            <person name="Dawson M.W."/>
            <person name="Muller H.G."/>
            <person name="Kugler K."/>
            <person name="Rivarola-Duarte L."/>
            <person name="Spannagl M."/>
            <person name="Mayer K.F.X."/>
            <person name="Lu F.H."/>
            <person name="Bevan M.W."/>
            <person name="Leroy P."/>
            <person name="Li P."/>
            <person name="You F.M."/>
            <person name="Sun Q."/>
            <person name="Liu Z."/>
            <person name="Lyons E."/>
            <person name="Wicker T."/>
            <person name="Salzberg S.L."/>
            <person name="Devos K.M."/>
            <person name="Dvorak J."/>
        </authorList>
    </citation>
    <scope>NUCLEOTIDE SEQUENCE [LARGE SCALE GENOMIC DNA]</scope>
    <source>
        <strain evidence="15">cv. AL8/78</strain>
    </source>
</reference>
<feature type="transmembrane region" description="Helical" evidence="12">
    <location>
        <begin position="182"/>
        <end position="210"/>
    </location>
</feature>
<dbReference type="Pfam" id="PF04116">
    <property type="entry name" value="FA_hydroxylase"/>
    <property type="match status" value="2"/>
</dbReference>
<proteinExistence type="inferred from homology"/>
<keyword evidence="16" id="KW-1185">Reference proteome</keyword>
<feature type="transmembrane region" description="Helical" evidence="12">
    <location>
        <begin position="671"/>
        <end position="700"/>
    </location>
</feature>
<feature type="domain" description="Very-long-chain aldehyde decarbonylase CER1-like C-terminal" evidence="14">
    <location>
        <begin position="942"/>
        <end position="1075"/>
    </location>
</feature>
<comment type="similarity">
    <text evidence="2">Belongs to the sterol desaturase family.</text>
</comment>
<accession>A0A453CIM3</accession>
<feature type="transmembrane region" description="Helical" evidence="12">
    <location>
        <begin position="615"/>
        <end position="634"/>
    </location>
</feature>
<evidence type="ECO:0000256" key="1">
    <source>
        <dbReference type="ARBA" id="ARBA00004477"/>
    </source>
</evidence>
<reference evidence="16" key="2">
    <citation type="journal article" date="2017" name="Nat. Plants">
        <title>The Aegilops tauschii genome reveals multiple impacts of transposons.</title>
        <authorList>
            <person name="Zhao G."/>
            <person name="Zou C."/>
            <person name="Li K."/>
            <person name="Wang K."/>
            <person name="Li T."/>
            <person name="Gao L."/>
            <person name="Zhang X."/>
            <person name="Wang H."/>
            <person name="Yang Z."/>
            <person name="Liu X."/>
            <person name="Jiang W."/>
            <person name="Mao L."/>
            <person name="Kong X."/>
            <person name="Jiao Y."/>
            <person name="Jia J."/>
        </authorList>
    </citation>
    <scope>NUCLEOTIDE SEQUENCE [LARGE SCALE GENOMIC DNA]</scope>
    <source>
        <strain evidence="16">cv. AL8/78</strain>
    </source>
</reference>
<evidence type="ECO:0000259" key="13">
    <source>
        <dbReference type="Pfam" id="PF04116"/>
    </source>
</evidence>
<dbReference type="InterPro" id="IPR021940">
    <property type="entry name" value="CER1-like_C"/>
</dbReference>
<feature type="domain" description="Fatty acid hydroxylase" evidence="13">
    <location>
        <begin position="625"/>
        <end position="761"/>
    </location>
</feature>
<comment type="subcellular location">
    <subcellularLocation>
        <location evidence="1">Endoplasmic reticulum membrane</location>
        <topology evidence="1">Multi-pass membrane protein</topology>
    </subcellularLocation>
</comment>
<dbReference type="GO" id="GO:0016491">
    <property type="term" value="F:oxidoreductase activity"/>
    <property type="evidence" value="ECO:0007669"/>
    <property type="project" value="InterPro"/>
</dbReference>
<reference evidence="16" key="1">
    <citation type="journal article" date="2014" name="Science">
        <title>Ancient hybridizations among the ancestral genomes of bread wheat.</title>
        <authorList>
            <consortium name="International Wheat Genome Sequencing Consortium,"/>
            <person name="Marcussen T."/>
            <person name="Sandve S.R."/>
            <person name="Heier L."/>
            <person name="Spannagl M."/>
            <person name="Pfeifer M."/>
            <person name="Jakobsen K.S."/>
            <person name="Wulff B.B."/>
            <person name="Steuernagel B."/>
            <person name="Mayer K.F."/>
            <person name="Olsen O.A."/>
        </authorList>
    </citation>
    <scope>NUCLEOTIDE SEQUENCE [LARGE SCALE GENOMIC DNA]</scope>
    <source>
        <strain evidence="16">cv. AL8/78</strain>
    </source>
</reference>
<keyword evidence="9 12" id="KW-0472">Membrane</keyword>
<evidence type="ECO:0000256" key="7">
    <source>
        <dbReference type="ARBA" id="ARBA00022857"/>
    </source>
</evidence>
<feature type="transmembrane region" description="Helical" evidence="12">
    <location>
        <begin position="588"/>
        <end position="609"/>
    </location>
</feature>
<feature type="transmembrane region" description="Helical" evidence="12">
    <location>
        <begin position="815"/>
        <end position="841"/>
    </location>
</feature>
<dbReference type="STRING" id="200361.A0A453CIM3"/>
<dbReference type="GO" id="GO:0006950">
    <property type="term" value="P:response to stress"/>
    <property type="evidence" value="ECO:0007669"/>
    <property type="project" value="UniProtKB-ARBA"/>
</dbReference>
<dbReference type="AlphaFoldDB" id="A0A453CIM3"/>
<feature type="transmembrane region" description="Helical" evidence="12">
    <location>
        <begin position="122"/>
        <end position="145"/>
    </location>
</feature>
<reference evidence="15" key="5">
    <citation type="journal article" date="2021" name="G3 (Bethesda)">
        <title>Aegilops tauschii genome assembly Aet v5.0 features greater sequence contiguity and improved annotation.</title>
        <authorList>
            <person name="Wang L."/>
            <person name="Zhu T."/>
            <person name="Rodriguez J.C."/>
            <person name="Deal K.R."/>
            <person name="Dubcovsky J."/>
            <person name="McGuire P.E."/>
            <person name="Lux T."/>
            <person name="Spannagl M."/>
            <person name="Mayer K.F.X."/>
            <person name="Baldrich P."/>
            <person name="Meyers B.C."/>
            <person name="Huo N."/>
            <person name="Gu Y.Q."/>
            <person name="Zhou H."/>
            <person name="Devos K.M."/>
            <person name="Bennetzen J.L."/>
            <person name="Unver T."/>
            <person name="Budak H."/>
            <person name="Gulick P.J."/>
            <person name="Galiba G."/>
            <person name="Kalapos B."/>
            <person name="Nelson D.R."/>
            <person name="Li P."/>
            <person name="You F.M."/>
            <person name="Luo M.C."/>
            <person name="Dvorak J."/>
        </authorList>
    </citation>
    <scope>NUCLEOTIDE SEQUENCE [LARGE SCALE GENOMIC DNA]</scope>
    <source>
        <strain evidence="15">cv. AL8/78</strain>
    </source>
</reference>
<evidence type="ECO:0000256" key="11">
    <source>
        <dbReference type="ARBA" id="ARBA00047909"/>
    </source>
</evidence>
<feature type="transmembrane region" description="Helical" evidence="12">
    <location>
        <begin position="329"/>
        <end position="352"/>
    </location>
</feature>
<protein>
    <recommendedName>
        <fullName evidence="4">aldehyde oxygenase (deformylating)</fullName>
        <ecNumber evidence="4">4.1.99.5</ecNumber>
    </recommendedName>
</protein>
<evidence type="ECO:0000256" key="2">
    <source>
        <dbReference type="ARBA" id="ARBA00009324"/>
    </source>
</evidence>
<feature type="transmembrane region" description="Helical" evidence="12">
    <location>
        <begin position="99"/>
        <end position="116"/>
    </location>
</feature>
<dbReference type="Proteomes" id="UP000015105">
    <property type="component" value="Chromosome 2D"/>
</dbReference>
<dbReference type="GO" id="GO:0005789">
    <property type="term" value="C:endoplasmic reticulum membrane"/>
    <property type="evidence" value="ECO:0007669"/>
    <property type="project" value="UniProtKB-SubCell"/>
</dbReference>
<dbReference type="EC" id="4.1.99.5" evidence="4"/>
<comment type="catalytic activity">
    <reaction evidence="11">
        <text>a long-chain fatty aldehyde + 2 NADPH + O2 + H(+) = a long-chain alkane + formate + 2 NADP(+) + H2O</text>
        <dbReference type="Rhea" id="RHEA:21440"/>
        <dbReference type="ChEBI" id="CHEBI:15377"/>
        <dbReference type="ChEBI" id="CHEBI:15378"/>
        <dbReference type="ChEBI" id="CHEBI:15379"/>
        <dbReference type="ChEBI" id="CHEBI:15740"/>
        <dbReference type="ChEBI" id="CHEBI:17176"/>
        <dbReference type="ChEBI" id="CHEBI:57783"/>
        <dbReference type="ChEBI" id="CHEBI:58349"/>
        <dbReference type="ChEBI" id="CHEBI:83563"/>
        <dbReference type="EC" id="4.1.99.5"/>
    </reaction>
</comment>
<keyword evidence="6" id="KW-0256">Endoplasmic reticulum</keyword>
<evidence type="ECO:0000256" key="5">
    <source>
        <dbReference type="ARBA" id="ARBA00022692"/>
    </source>
</evidence>
<evidence type="ECO:0000256" key="12">
    <source>
        <dbReference type="SAM" id="Phobius"/>
    </source>
</evidence>
<dbReference type="PANTHER" id="PTHR11863">
    <property type="entry name" value="STEROL DESATURASE"/>
    <property type="match status" value="1"/>
</dbReference>
<dbReference type="InterPro" id="IPR006694">
    <property type="entry name" value="Fatty_acid_hydroxylase"/>
</dbReference>
<reference evidence="15" key="4">
    <citation type="submission" date="2019-03" db="UniProtKB">
        <authorList>
            <consortium name="EnsemblPlants"/>
        </authorList>
    </citation>
    <scope>IDENTIFICATION</scope>
</reference>
<keyword evidence="10" id="KW-0456">Lyase</keyword>